<evidence type="ECO:0000256" key="1">
    <source>
        <dbReference type="SAM" id="MobiDB-lite"/>
    </source>
</evidence>
<feature type="region of interest" description="Disordered" evidence="1">
    <location>
        <begin position="1"/>
        <end position="64"/>
    </location>
</feature>
<feature type="compositionally biased region" description="Basic and acidic residues" evidence="1">
    <location>
        <begin position="35"/>
        <end position="55"/>
    </location>
</feature>
<reference evidence="3" key="1">
    <citation type="journal article" date="2016" name="Nature">
        <title>Genome evolution in the allotetraploid frog Xenopus laevis.</title>
        <authorList>
            <person name="Session A.M."/>
            <person name="Uno Y."/>
            <person name="Kwon T."/>
            <person name="Chapman J.A."/>
            <person name="Toyoda A."/>
            <person name="Takahashi S."/>
            <person name="Fukui A."/>
            <person name="Hikosaka A."/>
            <person name="Suzuki A."/>
            <person name="Kondo M."/>
            <person name="van Heeringen S.J."/>
            <person name="Quigley I."/>
            <person name="Heinz S."/>
            <person name="Ogino H."/>
            <person name="Ochi H."/>
            <person name="Hellsten U."/>
            <person name="Lyons J.B."/>
            <person name="Simakov O."/>
            <person name="Putnam N."/>
            <person name="Stites J."/>
            <person name="Kuroki Y."/>
            <person name="Tanaka T."/>
            <person name="Michiue T."/>
            <person name="Watanabe M."/>
            <person name="Bogdanovic O."/>
            <person name="Lister R."/>
            <person name="Georgiou G."/>
            <person name="Paranjpe S.S."/>
            <person name="van Kruijsbergen I."/>
            <person name="Shu S."/>
            <person name="Carlson J."/>
            <person name="Kinoshita T."/>
            <person name="Ohta Y."/>
            <person name="Mawaribuchi S."/>
            <person name="Jenkins J."/>
            <person name="Grimwood J."/>
            <person name="Schmutz J."/>
            <person name="Mitros T."/>
            <person name="Mozaffari S.V."/>
            <person name="Suzuki Y."/>
            <person name="Haramoto Y."/>
            <person name="Yamamoto T.S."/>
            <person name="Takagi C."/>
            <person name="Heald R."/>
            <person name="Miller K."/>
            <person name="Haudenschild C."/>
            <person name="Kitzman J."/>
            <person name="Nakayama T."/>
            <person name="Izutsu Y."/>
            <person name="Robert J."/>
            <person name="Fortriede J."/>
            <person name="Burns K."/>
            <person name="Lotay V."/>
            <person name="Karimi K."/>
            <person name="Yasuoka Y."/>
            <person name="Dichmann D.S."/>
            <person name="Flajnik M.F."/>
            <person name="Houston D.W."/>
            <person name="Shendure J."/>
            <person name="DuPasquier L."/>
            <person name="Vize P.D."/>
            <person name="Zorn A.M."/>
            <person name="Ito M."/>
            <person name="Marcotte E.M."/>
            <person name="Wallingford J.B."/>
            <person name="Ito Y."/>
            <person name="Asashima M."/>
            <person name="Ueno N."/>
            <person name="Matsuda Y."/>
            <person name="Veenstra G.J."/>
            <person name="Fujiyama A."/>
            <person name="Harland R.M."/>
            <person name="Taira M."/>
            <person name="Rokhsar D.S."/>
        </authorList>
    </citation>
    <scope>NUCLEOTIDE SEQUENCE [LARGE SCALE GENOMIC DNA]</scope>
    <source>
        <strain evidence="3">J</strain>
    </source>
</reference>
<accession>A0A974DT93</accession>
<dbReference type="AlphaFoldDB" id="A0A974DT93"/>
<sequence length="77" mass="7939">MQDRAPEGREAGGNAGGEAGDKAIGEAGESAEGEGEPREGGRRECWRGGRQESRGHTPRLAPYDPVLCSGAVLCNGT</sequence>
<name>A0A974DT93_XENLA</name>
<gene>
    <name evidence="2" type="ORF">XELAEV_18008813mg</name>
</gene>
<protein>
    <submittedName>
        <fullName evidence="2">Uncharacterized protein</fullName>
    </submittedName>
</protein>
<evidence type="ECO:0000313" key="2">
    <source>
        <dbReference type="EMBL" id="OCT96606.1"/>
    </source>
</evidence>
<dbReference type="Proteomes" id="UP000694892">
    <property type="component" value="Chromosome 1S"/>
</dbReference>
<feature type="compositionally biased region" description="Basic and acidic residues" evidence="1">
    <location>
        <begin position="1"/>
        <end position="10"/>
    </location>
</feature>
<proteinExistence type="predicted"/>
<dbReference type="EMBL" id="CM004467">
    <property type="protein sequence ID" value="OCT96606.1"/>
    <property type="molecule type" value="Genomic_DNA"/>
</dbReference>
<evidence type="ECO:0000313" key="3">
    <source>
        <dbReference type="Proteomes" id="UP000694892"/>
    </source>
</evidence>
<organism evidence="2 3">
    <name type="scientific">Xenopus laevis</name>
    <name type="common">African clawed frog</name>
    <dbReference type="NCBI Taxonomy" id="8355"/>
    <lineage>
        <taxon>Eukaryota</taxon>
        <taxon>Metazoa</taxon>
        <taxon>Chordata</taxon>
        <taxon>Craniata</taxon>
        <taxon>Vertebrata</taxon>
        <taxon>Euteleostomi</taxon>
        <taxon>Amphibia</taxon>
        <taxon>Batrachia</taxon>
        <taxon>Anura</taxon>
        <taxon>Pipoidea</taxon>
        <taxon>Pipidae</taxon>
        <taxon>Xenopodinae</taxon>
        <taxon>Xenopus</taxon>
        <taxon>Xenopus</taxon>
    </lineage>
</organism>